<dbReference type="Gene3D" id="3.30.40.10">
    <property type="entry name" value="Zinc/RING finger domain, C3HC4 (zinc finger)"/>
    <property type="match status" value="1"/>
</dbReference>
<name>A0A974DBB9_XENLA</name>
<evidence type="ECO:0000313" key="8">
    <source>
        <dbReference type="Proteomes" id="UP000694892"/>
    </source>
</evidence>
<dbReference type="InterPro" id="IPR011011">
    <property type="entry name" value="Znf_FYVE_PHD"/>
</dbReference>
<dbReference type="GO" id="GO:0031901">
    <property type="term" value="C:early endosome membrane"/>
    <property type="evidence" value="ECO:0007669"/>
    <property type="project" value="TreeGrafter"/>
</dbReference>
<evidence type="ECO:0000256" key="4">
    <source>
        <dbReference type="ARBA" id="ARBA00022833"/>
    </source>
</evidence>
<evidence type="ECO:0000256" key="5">
    <source>
        <dbReference type="PROSITE-ProRule" id="PRU00091"/>
    </source>
</evidence>
<dbReference type="InterPro" id="IPR051118">
    <property type="entry name" value="LST-2"/>
</dbReference>
<dbReference type="InterPro" id="IPR000306">
    <property type="entry name" value="Znf_FYVE"/>
</dbReference>
<dbReference type="InterPro" id="IPR017455">
    <property type="entry name" value="Znf_FYVE-rel"/>
</dbReference>
<keyword evidence="4" id="KW-0862">Zinc</keyword>
<evidence type="ECO:0000256" key="1">
    <source>
        <dbReference type="ARBA" id="ARBA00008755"/>
    </source>
</evidence>
<reference evidence="8" key="1">
    <citation type="journal article" date="2016" name="Nature">
        <title>Genome evolution in the allotetraploid frog Xenopus laevis.</title>
        <authorList>
            <person name="Session A.M."/>
            <person name="Uno Y."/>
            <person name="Kwon T."/>
            <person name="Chapman J.A."/>
            <person name="Toyoda A."/>
            <person name="Takahashi S."/>
            <person name="Fukui A."/>
            <person name="Hikosaka A."/>
            <person name="Suzuki A."/>
            <person name="Kondo M."/>
            <person name="van Heeringen S.J."/>
            <person name="Quigley I."/>
            <person name="Heinz S."/>
            <person name="Ogino H."/>
            <person name="Ochi H."/>
            <person name="Hellsten U."/>
            <person name="Lyons J.B."/>
            <person name="Simakov O."/>
            <person name="Putnam N."/>
            <person name="Stites J."/>
            <person name="Kuroki Y."/>
            <person name="Tanaka T."/>
            <person name="Michiue T."/>
            <person name="Watanabe M."/>
            <person name="Bogdanovic O."/>
            <person name="Lister R."/>
            <person name="Georgiou G."/>
            <person name="Paranjpe S.S."/>
            <person name="van Kruijsbergen I."/>
            <person name="Shu S."/>
            <person name="Carlson J."/>
            <person name="Kinoshita T."/>
            <person name="Ohta Y."/>
            <person name="Mawaribuchi S."/>
            <person name="Jenkins J."/>
            <person name="Grimwood J."/>
            <person name="Schmutz J."/>
            <person name="Mitros T."/>
            <person name="Mozaffari S.V."/>
            <person name="Suzuki Y."/>
            <person name="Haramoto Y."/>
            <person name="Yamamoto T.S."/>
            <person name="Takagi C."/>
            <person name="Heald R."/>
            <person name="Miller K."/>
            <person name="Haudenschild C."/>
            <person name="Kitzman J."/>
            <person name="Nakayama T."/>
            <person name="Izutsu Y."/>
            <person name="Robert J."/>
            <person name="Fortriede J."/>
            <person name="Burns K."/>
            <person name="Lotay V."/>
            <person name="Karimi K."/>
            <person name="Yasuoka Y."/>
            <person name="Dichmann D.S."/>
            <person name="Flajnik M.F."/>
            <person name="Houston D.W."/>
            <person name="Shendure J."/>
            <person name="DuPasquier L."/>
            <person name="Vize P.D."/>
            <person name="Zorn A.M."/>
            <person name="Ito M."/>
            <person name="Marcotte E.M."/>
            <person name="Wallingford J.B."/>
            <person name="Ito Y."/>
            <person name="Asashima M."/>
            <person name="Ueno N."/>
            <person name="Matsuda Y."/>
            <person name="Veenstra G.J."/>
            <person name="Fujiyama A."/>
            <person name="Harland R.M."/>
            <person name="Taira M."/>
            <person name="Rokhsar D.S."/>
        </authorList>
    </citation>
    <scope>NUCLEOTIDE SEQUENCE [LARGE SCALE GENOMIC DNA]</scope>
    <source>
        <strain evidence="8">J</strain>
    </source>
</reference>
<keyword evidence="2" id="KW-0479">Metal-binding</keyword>
<dbReference type="CDD" id="cd15731">
    <property type="entry name" value="FYVE_LST2"/>
    <property type="match status" value="1"/>
</dbReference>
<evidence type="ECO:0000256" key="2">
    <source>
        <dbReference type="ARBA" id="ARBA00022723"/>
    </source>
</evidence>
<keyword evidence="3 5" id="KW-0863">Zinc-finger</keyword>
<proteinExistence type="inferred from homology"/>
<dbReference type="SUPFAM" id="SSF57903">
    <property type="entry name" value="FYVE/PHD zinc finger"/>
    <property type="match status" value="1"/>
</dbReference>
<dbReference type="OMA" id="HSSQERM"/>
<organism evidence="7 8">
    <name type="scientific">Xenopus laevis</name>
    <name type="common">African clawed frog</name>
    <dbReference type="NCBI Taxonomy" id="8355"/>
    <lineage>
        <taxon>Eukaryota</taxon>
        <taxon>Metazoa</taxon>
        <taxon>Chordata</taxon>
        <taxon>Craniata</taxon>
        <taxon>Vertebrata</taxon>
        <taxon>Euteleostomi</taxon>
        <taxon>Amphibia</taxon>
        <taxon>Batrachia</taxon>
        <taxon>Anura</taxon>
        <taxon>Pipoidea</taxon>
        <taxon>Pipidae</taxon>
        <taxon>Xenopodinae</taxon>
        <taxon>Xenopus</taxon>
        <taxon>Xenopus</taxon>
    </lineage>
</organism>
<evidence type="ECO:0000256" key="3">
    <source>
        <dbReference type="ARBA" id="ARBA00022771"/>
    </source>
</evidence>
<sequence>MMFFLCSLDFVTGDEFSGSRQVKAEPGEKDKAAARQAALRRDQGTEHRVPHSRNQACTMLPSAVRRWLNKPKKSDPRLLAKFFYVNEEVSSIVNELENLDMRKDPQNYLVLLNQLHSSQERMLCIIEQIMELCVPTKRQERDYLLKFPDEIAHENMATQILFAAELLVGGTYIEVEEADGSLLRPLAQELLHSLADLRYALREQSFEDPGSFPETIHKALLHYDRLSAEFELRYVSLLVSVKTPEEIYSQQEVAVLFCETVSRALKKAYLTQEMIDYCEPELMISIPRLAIISGLLIYPDGPLNLQKRPEEMCELFRPFHGLLKKIQELLGILTEQELISLERALCSASSDDSAGHLSSISDSPNKWNFISHANGSLPEPSSTIMGISDNPRSEVPSSWETQSTGIQCQSPVTMHSNCTSNYCKSDRSHKTYRDQGVIKTAVFECSGNAEIEYTKLQHHNLHVKYSHRNLTFQHVRSRYRSDSDMLHRLFVCIAGVADQLQTNFASDLRVILKTVFETVSSKQQEEREKTTENAFRLPDCCLCQNNIECHTIAKSVPPEWLPDNASSHCMSCYASFTLLRRRHHCRSCGKIFCSQCSAYSSTLPYIISTHPVRVCSHCFHVHCNPLNSHRMEQDWTGA</sequence>
<dbReference type="PANTHER" id="PTHR46465:SF4">
    <property type="entry name" value="FYVE-TYPE DOMAIN-CONTAINING PROTEIN"/>
    <property type="match status" value="1"/>
</dbReference>
<dbReference type="Proteomes" id="UP000694892">
    <property type="component" value="Chromosome 3L"/>
</dbReference>
<comment type="similarity">
    <text evidence="1">Belongs to the lst-2 family.</text>
</comment>
<gene>
    <name evidence="7" type="ORF">XELAEV_18017308mg</name>
</gene>
<dbReference type="GO" id="GO:0008270">
    <property type="term" value="F:zinc ion binding"/>
    <property type="evidence" value="ECO:0007669"/>
    <property type="project" value="UniProtKB-KW"/>
</dbReference>
<dbReference type="SMART" id="SM00064">
    <property type="entry name" value="FYVE"/>
    <property type="match status" value="1"/>
</dbReference>
<protein>
    <recommendedName>
        <fullName evidence="6">FYVE-type domain-containing protein</fullName>
    </recommendedName>
</protein>
<dbReference type="InterPro" id="IPR013083">
    <property type="entry name" value="Znf_RING/FYVE/PHD"/>
</dbReference>
<dbReference type="AlphaFoldDB" id="A0A974DBB9"/>
<accession>A0A974DBB9</accession>
<dbReference type="InterPro" id="IPR043269">
    <property type="entry name" value="FYVE_LST2"/>
</dbReference>
<evidence type="ECO:0000259" key="6">
    <source>
        <dbReference type="PROSITE" id="PS50178"/>
    </source>
</evidence>
<evidence type="ECO:0000313" key="7">
    <source>
        <dbReference type="EMBL" id="OCT88678.1"/>
    </source>
</evidence>
<dbReference type="Pfam" id="PF01363">
    <property type="entry name" value="FYVE"/>
    <property type="match status" value="1"/>
</dbReference>
<feature type="domain" description="FYVE-type" evidence="6">
    <location>
        <begin position="563"/>
        <end position="619"/>
    </location>
</feature>
<dbReference type="PANTHER" id="PTHR46465">
    <property type="entry name" value="LATERAL SIGNALING TARGET PROTEIN 2 HOMOLOG"/>
    <property type="match status" value="1"/>
</dbReference>
<dbReference type="PROSITE" id="PS50178">
    <property type="entry name" value="ZF_FYVE"/>
    <property type="match status" value="1"/>
</dbReference>
<dbReference type="EMBL" id="CM004470">
    <property type="protein sequence ID" value="OCT88678.1"/>
    <property type="molecule type" value="Genomic_DNA"/>
</dbReference>